<gene>
    <name evidence="1" type="ORF">CBOVIS_LOCUS1145</name>
</gene>
<proteinExistence type="predicted"/>
<dbReference type="SUPFAM" id="SSF56112">
    <property type="entry name" value="Protein kinase-like (PK-like)"/>
    <property type="match status" value="1"/>
</dbReference>
<reference evidence="1 2" key="1">
    <citation type="submission" date="2020-04" db="EMBL/GenBank/DDBJ databases">
        <authorList>
            <person name="Laetsch R D."/>
            <person name="Stevens L."/>
            <person name="Kumar S."/>
            <person name="Blaxter L. M."/>
        </authorList>
    </citation>
    <scope>NUCLEOTIDE SEQUENCE [LARGE SCALE GENOMIC DNA]</scope>
</reference>
<sequence length="241" mass="27582">MSRRESVSVLDAGDGMFKTHVHLDDVQKVIKDELNTEAQLGPKTKYTVIGDGNGFMSRVVHVEPDWTVNDENLPKNFVLKINSAQHVHTYVKKLKDSWVDLITPEQEAAIWDMLEGESKMLHNREVNMLKILKKWNRKDDILNPDFYFSLKFDDSNPLKGFMGMEMIENSTVHHIYQNATPEELYPVLKALATLQALSLDMTQEDIDSIQGYSFKKLMGPMLNEKAHIISIAAKQLKCFSL</sequence>
<dbReference type="PANTHER" id="PTHR23020">
    <property type="entry name" value="UNCHARACTERIZED NUCLEAR HORMONE RECEPTOR-RELATED"/>
    <property type="match status" value="1"/>
</dbReference>
<evidence type="ECO:0000313" key="1">
    <source>
        <dbReference type="EMBL" id="CAB3397782.1"/>
    </source>
</evidence>
<dbReference type="Pfam" id="PF07914">
    <property type="entry name" value="DUF1679"/>
    <property type="match status" value="1"/>
</dbReference>
<dbReference type="InterPro" id="IPR052961">
    <property type="entry name" value="Oxido-Kinase-like_Enzymes"/>
</dbReference>
<dbReference type="PANTHER" id="PTHR23020:SF9">
    <property type="entry name" value="CHK KINASE-LIKE DOMAIN-CONTAINING PROTEIN"/>
    <property type="match status" value="1"/>
</dbReference>
<comment type="caution">
    <text evidence="1">The sequence shown here is derived from an EMBL/GenBank/DDBJ whole genome shotgun (WGS) entry which is preliminary data.</text>
</comment>
<evidence type="ECO:0000313" key="2">
    <source>
        <dbReference type="Proteomes" id="UP000494206"/>
    </source>
</evidence>
<dbReference type="OrthoDB" id="5786316at2759"/>
<keyword evidence="2" id="KW-1185">Reference proteome</keyword>
<dbReference type="InterPro" id="IPR011009">
    <property type="entry name" value="Kinase-like_dom_sf"/>
</dbReference>
<accession>A0A8S1EJ94</accession>
<dbReference type="AlphaFoldDB" id="A0A8S1EJ94"/>
<dbReference type="Proteomes" id="UP000494206">
    <property type="component" value="Unassembled WGS sequence"/>
</dbReference>
<organism evidence="1 2">
    <name type="scientific">Caenorhabditis bovis</name>
    <dbReference type="NCBI Taxonomy" id="2654633"/>
    <lineage>
        <taxon>Eukaryota</taxon>
        <taxon>Metazoa</taxon>
        <taxon>Ecdysozoa</taxon>
        <taxon>Nematoda</taxon>
        <taxon>Chromadorea</taxon>
        <taxon>Rhabditida</taxon>
        <taxon>Rhabditina</taxon>
        <taxon>Rhabditomorpha</taxon>
        <taxon>Rhabditoidea</taxon>
        <taxon>Rhabditidae</taxon>
        <taxon>Peloderinae</taxon>
        <taxon>Caenorhabditis</taxon>
    </lineage>
</organism>
<dbReference type="InterPro" id="IPR012877">
    <property type="entry name" value="Dhs-27"/>
</dbReference>
<name>A0A8S1EJ94_9PELO</name>
<protein>
    <submittedName>
        <fullName evidence="1">Uncharacterized protein</fullName>
    </submittedName>
</protein>
<dbReference type="EMBL" id="CADEPM010000001">
    <property type="protein sequence ID" value="CAB3397782.1"/>
    <property type="molecule type" value="Genomic_DNA"/>
</dbReference>